<dbReference type="PROSITE" id="PS51257">
    <property type="entry name" value="PROKAR_LIPOPROTEIN"/>
    <property type="match status" value="1"/>
</dbReference>
<sequence>MKTCKFILLFVLLVSCWNCAEPELGFEEKVLPDAELNFLPENIRVMDLLAPGYLDAWGDATFTILNNSIGNKLLRYVKALSPNRAFIRFEAIPGEDGLPDMSKEEMAYAGSGLIRYTGKVLNNDCKDELLFHEFFHVFQNGIERPPRKSVNNEQEACLAQYLYSDSKSSSYFAVVIDRDFRPILVALASCIDKRTGYLKEGISYDEFHEKYVAALDFIAKTPPYNGSDWMRDQAGYNEHPFPKLVQLLNQHL</sequence>
<name>A0A413IU70_9BACT</name>
<dbReference type="AlphaFoldDB" id="A0A413IU70"/>
<evidence type="ECO:0000313" key="2">
    <source>
        <dbReference type="EMBL" id="RGY21459.1"/>
    </source>
</evidence>
<feature type="signal peptide" evidence="1">
    <location>
        <begin position="1"/>
        <end position="20"/>
    </location>
</feature>
<accession>A0A413IU70</accession>
<organism evidence="2 3">
    <name type="scientific">Butyricimonas virosa</name>
    <dbReference type="NCBI Taxonomy" id="544645"/>
    <lineage>
        <taxon>Bacteria</taxon>
        <taxon>Pseudomonadati</taxon>
        <taxon>Bacteroidota</taxon>
        <taxon>Bacteroidia</taxon>
        <taxon>Bacteroidales</taxon>
        <taxon>Odoribacteraceae</taxon>
        <taxon>Butyricimonas</taxon>
    </lineage>
</organism>
<comment type="caution">
    <text evidence="2">The sequence shown here is derived from an EMBL/GenBank/DDBJ whole genome shotgun (WGS) entry which is preliminary data.</text>
</comment>
<feature type="chain" id="PRO_5018989053" evidence="1">
    <location>
        <begin position="21"/>
        <end position="252"/>
    </location>
</feature>
<evidence type="ECO:0000256" key="1">
    <source>
        <dbReference type="SAM" id="SignalP"/>
    </source>
</evidence>
<gene>
    <name evidence="2" type="ORF">DXA50_01010</name>
</gene>
<dbReference type="OrthoDB" id="1094129at2"/>
<reference evidence="2 3" key="1">
    <citation type="submission" date="2018-08" db="EMBL/GenBank/DDBJ databases">
        <title>A genome reference for cultivated species of the human gut microbiota.</title>
        <authorList>
            <person name="Zou Y."/>
            <person name="Xue W."/>
            <person name="Luo G."/>
        </authorList>
    </citation>
    <scope>NUCLEOTIDE SEQUENCE [LARGE SCALE GENOMIC DNA]</scope>
    <source>
        <strain evidence="2 3">OF02-7</strain>
    </source>
</reference>
<dbReference type="Proteomes" id="UP000286063">
    <property type="component" value="Unassembled WGS sequence"/>
</dbReference>
<dbReference type="RefSeq" id="WP_117774550.1">
    <property type="nucleotide sequence ID" value="NZ_QSCR01000001.1"/>
</dbReference>
<dbReference type="EMBL" id="QSCR01000001">
    <property type="protein sequence ID" value="RGY21459.1"/>
    <property type="molecule type" value="Genomic_DNA"/>
</dbReference>
<proteinExistence type="predicted"/>
<protein>
    <submittedName>
        <fullName evidence="2">Uncharacterized protein</fullName>
    </submittedName>
</protein>
<evidence type="ECO:0000313" key="3">
    <source>
        <dbReference type="Proteomes" id="UP000286063"/>
    </source>
</evidence>
<keyword evidence="1" id="KW-0732">Signal</keyword>